<evidence type="ECO:0000256" key="1">
    <source>
        <dbReference type="SAM" id="MobiDB-lite"/>
    </source>
</evidence>
<dbReference type="Proteomes" id="UP000515908">
    <property type="component" value="Chromosome 12"/>
</dbReference>
<gene>
    <name evidence="2" type="ORF">ADEAN_000634700</name>
</gene>
<proteinExistence type="predicted"/>
<dbReference type="EMBL" id="LR877156">
    <property type="protein sequence ID" value="CAD2218854.1"/>
    <property type="molecule type" value="Genomic_DNA"/>
</dbReference>
<reference evidence="2 3" key="1">
    <citation type="submission" date="2020-08" db="EMBL/GenBank/DDBJ databases">
        <authorList>
            <person name="Newling K."/>
            <person name="Davey J."/>
            <person name="Forrester S."/>
        </authorList>
    </citation>
    <scope>NUCLEOTIDE SEQUENCE [LARGE SCALE GENOMIC DNA]</scope>
    <source>
        <strain evidence="3">Crithidia deanei Carvalho (ATCC PRA-265)</strain>
    </source>
</reference>
<accession>A0A7G2CIV4</accession>
<dbReference type="OrthoDB" id="252344at2759"/>
<evidence type="ECO:0000313" key="2">
    <source>
        <dbReference type="EMBL" id="CAD2218854.1"/>
    </source>
</evidence>
<protein>
    <submittedName>
        <fullName evidence="2">Galactosyltransferase, putative</fullName>
    </submittedName>
</protein>
<organism evidence="2 3">
    <name type="scientific">Angomonas deanei</name>
    <dbReference type="NCBI Taxonomy" id="59799"/>
    <lineage>
        <taxon>Eukaryota</taxon>
        <taxon>Discoba</taxon>
        <taxon>Euglenozoa</taxon>
        <taxon>Kinetoplastea</taxon>
        <taxon>Metakinetoplastina</taxon>
        <taxon>Trypanosomatida</taxon>
        <taxon>Trypanosomatidae</taxon>
        <taxon>Strigomonadinae</taxon>
        <taxon>Angomonas</taxon>
    </lineage>
</organism>
<dbReference type="GO" id="GO:0016757">
    <property type="term" value="F:glycosyltransferase activity"/>
    <property type="evidence" value="ECO:0007669"/>
    <property type="project" value="UniProtKB-KW"/>
</dbReference>
<keyword evidence="2" id="KW-0328">Glycosyltransferase</keyword>
<dbReference type="VEuPathDB" id="TriTrypDB:ADEAN_000634700"/>
<keyword evidence="3" id="KW-1185">Reference proteome</keyword>
<evidence type="ECO:0000313" key="3">
    <source>
        <dbReference type="Proteomes" id="UP000515908"/>
    </source>
</evidence>
<name>A0A7G2CIV4_9TRYP</name>
<sequence>MDSDRRSLRHAQRDTFMRYNGVATRRNGFRGRVLYLYVLAAHYSTTESLSVTDYRDATATSGGDTTLLSAKPPKELRATRHAVEESLKYLDVLWMTKYTDAAWNPNKKVGNDGHWGIAPGYGVTHKLMHFLLYAYYQFPETPFIGKGDDDAFFRVPQILQELENTQKEIFLFNSVSNRLQVKHVYWGSFVHFHSTFLVTGPQLILSTSLIRTMLNMSMTRESNHATQSSTKRIYEALCLAFEPYSAIKIPRYVRYRVDADDVYIAVVIKLITEYERAQFSRAGEQVASLTYFRRGTMCSHIDWVHQGFRYPNRRNTVFVHGAKTALMHYQLFVYFSDLTQLLDQSSSAMADLVRELRWEENDAYDKINFTVLQKSPRGKNCSRRTRATCDRSGQRPSLVGRHTHD</sequence>
<feature type="region of interest" description="Disordered" evidence="1">
    <location>
        <begin position="377"/>
        <end position="405"/>
    </location>
</feature>
<feature type="compositionally biased region" description="Basic residues" evidence="1">
    <location>
        <begin position="377"/>
        <end position="386"/>
    </location>
</feature>
<keyword evidence="2" id="KW-0808">Transferase</keyword>
<dbReference type="AlphaFoldDB" id="A0A7G2CIV4"/>